<accession>J4KL24</accession>
<dbReference type="Proteomes" id="UP000002762">
    <property type="component" value="Unassembled WGS sequence"/>
</dbReference>
<gene>
    <name evidence="2" type="ORF">BBA_09595</name>
</gene>
<dbReference type="RefSeq" id="XP_008602914.1">
    <property type="nucleotide sequence ID" value="XM_008604692.1"/>
</dbReference>
<dbReference type="EMBL" id="JH725208">
    <property type="protein sequence ID" value="EJP61459.1"/>
    <property type="molecule type" value="Genomic_DNA"/>
</dbReference>
<feature type="signal peptide" evidence="1">
    <location>
        <begin position="1"/>
        <end position="23"/>
    </location>
</feature>
<dbReference type="AlphaFoldDB" id="J4KL24"/>
<reference evidence="2 3" key="1">
    <citation type="journal article" date="2012" name="Sci. Rep.">
        <title>Genomic perspectives on the evolution of fungal entomopathogenicity in Beauveria bassiana.</title>
        <authorList>
            <person name="Xiao G."/>
            <person name="Ying S.H."/>
            <person name="Zheng P."/>
            <person name="Wang Z.L."/>
            <person name="Zhang S."/>
            <person name="Xie X.Q."/>
            <person name="Shang Y."/>
            <person name="St Leger R.J."/>
            <person name="Zhao G.P."/>
            <person name="Wang C."/>
            <person name="Feng M.G."/>
        </authorList>
    </citation>
    <scope>NUCLEOTIDE SEQUENCE [LARGE SCALE GENOMIC DNA]</scope>
    <source>
        <strain evidence="2 3">ARSEF 2860</strain>
    </source>
</reference>
<organism evidence="2 3">
    <name type="scientific">Beauveria bassiana (strain ARSEF 2860)</name>
    <name type="common">White muscardine disease fungus</name>
    <name type="synonym">Tritirachium shiotae</name>
    <dbReference type="NCBI Taxonomy" id="655819"/>
    <lineage>
        <taxon>Eukaryota</taxon>
        <taxon>Fungi</taxon>
        <taxon>Dikarya</taxon>
        <taxon>Ascomycota</taxon>
        <taxon>Pezizomycotina</taxon>
        <taxon>Sordariomycetes</taxon>
        <taxon>Hypocreomycetidae</taxon>
        <taxon>Hypocreales</taxon>
        <taxon>Cordycipitaceae</taxon>
        <taxon>Beauveria</taxon>
    </lineage>
</organism>
<feature type="chain" id="PRO_5003780077" evidence="1">
    <location>
        <begin position="24"/>
        <end position="209"/>
    </location>
</feature>
<dbReference type="GeneID" id="19892607"/>
<evidence type="ECO:0000313" key="3">
    <source>
        <dbReference type="Proteomes" id="UP000002762"/>
    </source>
</evidence>
<protein>
    <submittedName>
        <fullName evidence="2">Uncharacterized protein</fullName>
    </submittedName>
</protein>
<keyword evidence="1" id="KW-0732">Signal</keyword>
<proteinExistence type="predicted"/>
<keyword evidence="3" id="KW-1185">Reference proteome</keyword>
<name>J4KL24_BEAB2</name>
<dbReference type="HOGENOM" id="CLU_119152_0_0_1"/>
<dbReference type="InParanoid" id="J4KL24"/>
<evidence type="ECO:0000256" key="1">
    <source>
        <dbReference type="SAM" id="SignalP"/>
    </source>
</evidence>
<evidence type="ECO:0000313" key="2">
    <source>
        <dbReference type="EMBL" id="EJP61459.1"/>
    </source>
</evidence>
<sequence length="209" mass="22975">MKSAAARIIFTMTLGTVLPHVYASTPTDDSSNINTTIESKLPWVDDNNGDFGECTDTLRRMSPPSAETVNKVCGTQSFCEEFDPADLSEDDSKNLAAVYGFASAQACFDAYEQNPAASSQDTKPKSKLPWVSSTTSDYGKCVAILRRMHEESPPSGETVNEVCGTEEFCDEFDLAIISEDDLKKLVEFYSFESPQECFDAHEQKPTSSQ</sequence>